<protein>
    <submittedName>
        <fullName evidence="2">Uncharacterized protein</fullName>
    </submittedName>
</protein>
<organism evidence="2 3">
    <name type="scientific">Streptomyces roseolus</name>
    <dbReference type="NCBI Taxonomy" id="67358"/>
    <lineage>
        <taxon>Bacteria</taxon>
        <taxon>Bacillati</taxon>
        <taxon>Actinomycetota</taxon>
        <taxon>Actinomycetes</taxon>
        <taxon>Kitasatosporales</taxon>
        <taxon>Streptomycetaceae</taxon>
        <taxon>Streptomyces</taxon>
    </lineage>
</organism>
<evidence type="ECO:0000256" key="1">
    <source>
        <dbReference type="SAM" id="MobiDB-lite"/>
    </source>
</evidence>
<dbReference type="RefSeq" id="WP_319013602.1">
    <property type="nucleotide sequence ID" value="NZ_JAWJZF010000517.1"/>
</dbReference>
<sequence length="107" mass="10661">MVEQNSRSGSPAHDPALPDIPDGVVCARDLSGAHPGDPGRGGGEVVVGDCLTATGAETPCSSKKPAPARNVLAIAGTRAECPAATCDVQALVRPLGRAYDVGCTGKP</sequence>
<reference evidence="2 3" key="1">
    <citation type="submission" date="2023-10" db="EMBL/GenBank/DDBJ databases">
        <authorList>
            <person name="Wang X.X."/>
        </authorList>
    </citation>
    <scope>NUCLEOTIDE SEQUENCE [LARGE SCALE GENOMIC DNA]</scope>
    <source>
        <strain evidence="2 3">NBRC 12816</strain>
    </source>
</reference>
<dbReference type="Proteomes" id="UP001278571">
    <property type="component" value="Unassembled WGS sequence"/>
</dbReference>
<comment type="caution">
    <text evidence="2">The sequence shown here is derived from an EMBL/GenBank/DDBJ whole genome shotgun (WGS) entry which is preliminary data.</text>
</comment>
<dbReference type="EMBL" id="JAWJZF010000517">
    <property type="protein sequence ID" value="MDX2297481.1"/>
    <property type="molecule type" value="Genomic_DNA"/>
</dbReference>
<accession>A0ABU4KIA4</accession>
<gene>
    <name evidence="2" type="ORF">R2363_35550</name>
</gene>
<proteinExistence type="predicted"/>
<evidence type="ECO:0000313" key="3">
    <source>
        <dbReference type="Proteomes" id="UP001278571"/>
    </source>
</evidence>
<evidence type="ECO:0000313" key="2">
    <source>
        <dbReference type="EMBL" id="MDX2297481.1"/>
    </source>
</evidence>
<feature type="region of interest" description="Disordered" evidence="1">
    <location>
        <begin position="1"/>
        <end position="43"/>
    </location>
</feature>
<keyword evidence="3" id="KW-1185">Reference proteome</keyword>
<name>A0ABU4KIA4_9ACTN</name>